<accession>A0A1G8DJ79</accession>
<evidence type="ECO:0000256" key="5">
    <source>
        <dbReference type="ARBA" id="ARBA00023136"/>
    </source>
</evidence>
<dbReference type="RefSeq" id="WP_092620429.1">
    <property type="nucleotide sequence ID" value="NZ_FNCV01000008.1"/>
</dbReference>
<dbReference type="Pfam" id="PF11412">
    <property type="entry name" value="DsbD_N"/>
    <property type="match status" value="1"/>
</dbReference>
<feature type="transmembrane region" description="Helical" evidence="6">
    <location>
        <begin position="530"/>
        <end position="550"/>
    </location>
</feature>
<dbReference type="AlphaFoldDB" id="A0A1G8DJ79"/>
<dbReference type="Pfam" id="PF02683">
    <property type="entry name" value="DsbD_TM"/>
    <property type="match status" value="1"/>
</dbReference>
<protein>
    <submittedName>
        <fullName evidence="10">Suppressor for copper-sensitivity B</fullName>
    </submittedName>
</protein>
<name>A0A1G8DJ79_9PROT</name>
<dbReference type="InterPro" id="IPR003834">
    <property type="entry name" value="Cyt_c_assmbl_TM_dom"/>
</dbReference>
<evidence type="ECO:0000256" key="2">
    <source>
        <dbReference type="ARBA" id="ARBA00022692"/>
    </source>
</evidence>
<comment type="subcellular location">
    <subcellularLocation>
        <location evidence="1">Membrane</location>
        <topology evidence="1">Multi-pass membrane protein</topology>
    </subcellularLocation>
</comment>
<proteinExistence type="predicted"/>
<dbReference type="Pfam" id="PF13899">
    <property type="entry name" value="Thioredoxin_7"/>
    <property type="match status" value="1"/>
</dbReference>
<dbReference type="PANTHER" id="PTHR32234:SF3">
    <property type="entry name" value="SUPPRESSION OF COPPER SENSITIVITY PROTEIN"/>
    <property type="match status" value="1"/>
</dbReference>
<feature type="transmembrane region" description="Helical" evidence="6">
    <location>
        <begin position="382"/>
        <end position="402"/>
    </location>
</feature>
<feature type="chain" id="PRO_5011632251" evidence="7">
    <location>
        <begin position="21"/>
        <end position="705"/>
    </location>
</feature>
<evidence type="ECO:0000256" key="7">
    <source>
        <dbReference type="SAM" id="SignalP"/>
    </source>
</evidence>
<feature type="domain" description="Thiol:disulfide interchange protein DsbD N-terminal" evidence="9">
    <location>
        <begin position="44"/>
        <end position="154"/>
    </location>
</feature>
<dbReference type="OrthoDB" id="9811036at2"/>
<feature type="transmembrane region" description="Helical" evidence="6">
    <location>
        <begin position="465"/>
        <end position="490"/>
    </location>
</feature>
<evidence type="ECO:0000256" key="1">
    <source>
        <dbReference type="ARBA" id="ARBA00004141"/>
    </source>
</evidence>
<evidence type="ECO:0000256" key="4">
    <source>
        <dbReference type="ARBA" id="ARBA00022989"/>
    </source>
</evidence>
<dbReference type="GO" id="GO:0015035">
    <property type="term" value="F:protein-disulfide reductase activity"/>
    <property type="evidence" value="ECO:0007669"/>
    <property type="project" value="TreeGrafter"/>
</dbReference>
<dbReference type="GO" id="GO:0016020">
    <property type="term" value="C:membrane"/>
    <property type="evidence" value="ECO:0007669"/>
    <property type="project" value="UniProtKB-SubCell"/>
</dbReference>
<evidence type="ECO:0000259" key="8">
    <source>
        <dbReference type="Pfam" id="PF02683"/>
    </source>
</evidence>
<dbReference type="GO" id="GO:0017004">
    <property type="term" value="P:cytochrome complex assembly"/>
    <property type="evidence" value="ECO:0007669"/>
    <property type="project" value="UniProtKB-KW"/>
</dbReference>
<evidence type="ECO:0000313" key="10">
    <source>
        <dbReference type="EMBL" id="SDH57712.1"/>
    </source>
</evidence>
<evidence type="ECO:0000256" key="6">
    <source>
        <dbReference type="SAM" id="Phobius"/>
    </source>
</evidence>
<sequence length="705" mass="71761">MWTRLAACLLLLLGSAPALAQAAPGVGPWTRGEQADLRLIAARDASGQGEVLRAGLEFALKGNWKIYWRSPGDAGYPPSVDWSESTNVAGVEMAWPAPERFSVLGIDTIGYHDHVILPLSVRPAEPGAGVELVGAVDYLICDDICIPASARVALSLPGGAGSPGAQAHALARFEARVPGDGAAHGLALVGATLIPGDGARPPGLAVEVTAEPPLGAPDLLVELGEMPVFRAPEVSLSEGGRRAILTAPADPALLPEGGLEGRPLTLTVIDGARGLEATLTPPLGTPAPAAPAAAEAGLALMLGLALLGGLILNLMPCVLPVLSLKVLGVLGHGGAPPAQVRAGFLASAAGVVVTFLALGGVAIGLKAAGLAVGWGIQFQQPVFLGVMALLLTLFAANLWGFFQVPLPGFLGNLGGAENRGETTDAPSLAGHFGTGVLATILATPCSAPFLGTAVGFALARGWLEIGLIFLFLGLGMALPYLAVAAVPAVARRLPRPGAWMNTLKAVLGAALAATAVWLITVLWLQVGARLALVMAGLMVALLVALAARALMEGRGRAIAGGVAVLLLVVGVALPALRPAVLEPAPVAADALWQPFAKERIAGLVAEGKVVVVDVTAQWCITCRVNKLAVLDREPVLGRLSAPGVVPLRADWTNPDPAIGAYLATFERYGIPFNAVYGPGAPEGLVLPELLTEGAVLEALDRAAGE</sequence>
<feature type="transmembrane region" description="Helical" evidence="6">
    <location>
        <begin position="557"/>
        <end position="576"/>
    </location>
</feature>
<feature type="transmembrane region" description="Helical" evidence="6">
    <location>
        <begin position="298"/>
        <end position="322"/>
    </location>
</feature>
<dbReference type="STRING" id="83401.SAMN05421742_10834"/>
<dbReference type="SUPFAM" id="SSF52833">
    <property type="entry name" value="Thioredoxin-like"/>
    <property type="match status" value="1"/>
</dbReference>
<gene>
    <name evidence="10" type="ORF">SAMN05421742_10834</name>
</gene>
<dbReference type="InterPro" id="IPR035671">
    <property type="entry name" value="DsbD_gamma"/>
</dbReference>
<dbReference type="InterPro" id="IPR028250">
    <property type="entry name" value="DsbDN"/>
</dbReference>
<keyword evidence="11" id="KW-1185">Reference proteome</keyword>
<reference evidence="11" key="1">
    <citation type="submission" date="2016-10" db="EMBL/GenBank/DDBJ databases">
        <authorList>
            <person name="Varghese N."/>
            <person name="Submissions S."/>
        </authorList>
    </citation>
    <scope>NUCLEOTIDE SEQUENCE [LARGE SCALE GENOMIC DNA]</scope>
    <source>
        <strain evidence="11">930I</strain>
    </source>
</reference>
<feature type="domain" description="Cytochrome C biogenesis protein transmembrane" evidence="8">
    <location>
        <begin position="299"/>
        <end position="520"/>
    </location>
</feature>
<dbReference type="GO" id="GO:0045454">
    <property type="term" value="P:cell redox homeostasis"/>
    <property type="evidence" value="ECO:0007669"/>
    <property type="project" value="TreeGrafter"/>
</dbReference>
<keyword evidence="5 6" id="KW-0472">Membrane</keyword>
<evidence type="ECO:0000313" key="11">
    <source>
        <dbReference type="Proteomes" id="UP000217076"/>
    </source>
</evidence>
<evidence type="ECO:0000256" key="3">
    <source>
        <dbReference type="ARBA" id="ARBA00022748"/>
    </source>
</evidence>
<keyword evidence="3" id="KW-0201">Cytochrome c-type biogenesis</keyword>
<dbReference type="Gene3D" id="3.40.30.10">
    <property type="entry name" value="Glutaredoxin"/>
    <property type="match status" value="1"/>
</dbReference>
<feature type="transmembrane region" description="Helical" evidence="6">
    <location>
        <begin position="436"/>
        <end position="459"/>
    </location>
</feature>
<dbReference type="PANTHER" id="PTHR32234">
    <property type="entry name" value="THIOL:DISULFIDE INTERCHANGE PROTEIN DSBD"/>
    <property type="match status" value="1"/>
</dbReference>
<feature type="transmembrane region" description="Helical" evidence="6">
    <location>
        <begin position="343"/>
        <end position="376"/>
    </location>
</feature>
<dbReference type="Proteomes" id="UP000217076">
    <property type="component" value="Unassembled WGS sequence"/>
</dbReference>
<dbReference type="InterPro" id="IPR036249">
    <property type="entry name" value="Thioredoxin-like_sf"/>
</dbReference>
<keyword evidence="7" id="KW-0732">Signal</keyword>
<keyword evidence="2 6" id="KW-0812">Transmembrane</keyword>
<dbReference type="EMBL" id="FNCV01000008">
    <property type="protein sequence ID" value="SDH57712.1"/>
    <property type="molecule type" value="Genomic_DNA"/>
</dbReference>
<organism evidence="10 11">
    <name type="scientific">Roseospirillum parvum</name>
    <dbReference type="NCBI Taxonomy" id="83401"/>
    <lineage>
        <taxon>Bacteria</taxon>
        <taxon>Pseudomonadati</taxon>
        <taxon>Pseudomonadota</taxon>
        <taxon>Alphaproteobacteria</taxon>
        <taxon>Rhodospirillales</taxon>
        <taxon>Rhodospirillaceae</taxon>
        <taxon>Roseospirillum</taxon>
    </lineage>
</organism>
<feature type="transmembrane region" description="Helical" evidence="6">
    <location>
        <begin position="502"/>
        <end position="524"/>
    </location>
</feature>
<keyword evidence="4 6" id="KW-1133">Transmembrane helix</keyword>
<evidence type="ECO:0000259" key="9">
    <source>
        <dbReference type="Pfam" id="PF11412"/>
    </source>
</evidence>
<feature type="signal peptide" evidence="7">
    <location>
        <begin position="1"/>
        <end position="20"/>
    </location>
</feature>
<dbReference type="CDD" id="cd02953">
    <property type="entry name" value="DsbDgamma"/>
    <property type="match status" value="1"/>
</dbReference>